<feature type="region of interest" description="Disordered" evidence="1">
    <location>
        <begin position="114"/>
        <end position="136"/>
    </location>
</feature>
<feature type="compositionally biased region" description="Polar residues" evidence="1">
    <location>
        <begin position="532"/>
        <end position="552"/>
    </location>
</feature>
<gene>
    <name evidence="3" type="ORF">LTR24_000528</name>
</gene>
<organism evidence="3 4">
    <name type="scientific">Lithohypha guttulata</name>
    <dbReference type="NCBI Taxonomy" id="1690604"/>
    <lineage>
        <taxon>Eukaryota</taxon>
        <taxon>Fungi</taxon>
        <taxon>Dikarya</taxon>
        <taxon>Ascomycota</taxon>
        <taxon>Pezizomycotina</taxon>
        <taxon>Eurotiomycetes</taxon>
        <taxon>Chaetothyriomycetidae</taxon>
        <taxon>Chaetothyriales</taxon>
        <taxon>Trichomeriaceae</taxon>
        <taxon>Lithohypha</taxon>
    </lineage>
</organism>
<feature type="compositionally biased region" description="Acidic residues" evidence="1">
    <location>
        <begin position="455"/>
        <end position="472"/>
    </location>
</feature>
<sequence length="740" mass="83645">MQPRRRPVHRPWTKKNRIVLCLLKRSYERKYIAPIWSHIYRREITAEGFTNGIPPTTLDAQYQEMKGGGTGYEIYTHINNATQSLIEREYGAYLQKIRRAIQDLNLDVAFRTSKLGRPKKSQNPQQRPTKRRAVSIPVTVASEPVSAAGEFTNIRPELQGFIHHSSPYFADSRSTKDRLEERVKAPVPPILKISTDSYGNTTRIHPLLLFRATPTITSFCSRGYPNPATIIPSPPTFASPEFRQIVWPHLQRCRKYERSPFISLAQNPRNALRRVEIARSEESDKKMFLVIFAFNDVQADAEAQFGKDTGPYLVPSLFTATDVSDLPDGYTGVGEWLAYGRIGCEPIACLDSAQGIKLAKALLRFKAGDAAALLDVSECLRTIPTRWKQPIAYSFLSRYCGKARLPTVGSHPFTLLMQVIDDGETSSLARLVAYCERASTEEVERRWNVGHDGTSLEEDEEQHEEEEDEVESEVDHDGEKPRDIMQDTSRAVFRPVQVNVPHRSQLSSRSTVTRLNTLTTQRNNDVALRTQRAASTRMWSTDSESENNTQEPYNDVKAEYEPCREITKPSDEWDLIANDLETSFAEEFPSAARKLRLPHKRVPLSTLGITPSIEQHTPIDQFTAELLRSAYHVSPLLTPSRTSGQAARTTPDSATFGNINSSNSSFVDLDNHTISDYVVVTPQKLTTNTKKRPSLPPDTNNEEDVIVTGSGRRQRVRLTMRSLSVQDKEDDEFMPASEMF</sequence>
<protein>
    <recommendedName>
        <fullName evidence="2">DUF7587 domain-containing protein</fullName>
    </recommendedName>
</protein>
<reference evidence="3 4" key="1">
    <citation type="submission" date="2023-08" db="EMBL/GenBank/DDBJ databases">
        <title>Black Yeasts Isolated from many extreme environments.</title>
        <authorList>
            <person name="Coleine C."/>
            <person name="Stajich J.E."/>
            <person name="Selbmann L."/>
        </authorList>
    </citation>
    <scope>NUCLEOTIDE SEQUENCE [LARGE SCALE GENOMIC DNA]</scope>
    <source>
        <strain evidence="3 4">CCFEE 5885</strain>
    </source>
</reference>
<dbReference type="Proteomes" id="UP001345013">
    <property type="component" value="Unassembled WGS sequence"/>
</dbReference>
<evidence type="ECO:0000313" key="4">
    <source>
        <dbReference type="Proteomes" id="UP001345013"/>
    </source>
</evidence>
<dbReference type="Pfam" id="PF24494">
    <property type="entry name" value="DUF7587"/>
    <property type="match status" value="1"/>
</dbReference>
<feature type="domain" description="DUF7587" evidence="2">
    <location>
        <begin position="217"/>
        <end position="349"/>
    </location>
</feature>
<evidence type="ECO:0000313" key="3">
    <source>
        <dbReference type="EMBL" id="KAK5101472.1"/>
    </source>
</evidence>
<dbReference type="EMBL" id="JAVRRG010000004">
    <property type="protein sequence ID" value="KAK5101472.1"/>
    <property type="molecule type" value="Genomic_DNA"/>
</dbReference>
<feature type="compositionally biased region" description="Basic and acidic residues" evidence="1">
    <location>
        <begin position="473"/>
        <end position="485"/>
    </location>
</feature>
<feature type="region of interest" description="Disordered" evidence="1">
    <location>
        <begin position="530"/>
        <end position="553"/>
    </location>
</feature>
<evidence type="ECO:0000256" key="1">
    <source>
        <dbReference type="SAM" id="MobiDB-lite"/>
    </source>
</evidence>
<comment type="caution">
    <text evidence="3">The sequence shown here is derived from an EMBL/GenBank/DDBJ whole genome shotgun (WGS) entry which is preliminary data.</text>
</comment>
<dbReference type="InterPro" id="IPR056009">
    <property type="entry name" value="DUF7587"/>
</dbReference>
<keyword evidence="4" id="KW-1185">Reference proteome</keyword>
<evidence type="ECO:0000259" key="2">
    <source>
        <dbReference type="Pfam" id="PF24494"/>
    </source>
</evidence>
<proteinExistence type="predicted"/>
<feature type="region of interest" description="Disordered" evidence="1">
    <location>
        <begin position="445"/>
        <end position="489"/>
    </location>
</feature>
<accession>A0ABR0KQ67</accession>
<name>A0ABR0KQ67_9EURO</name>